<name>A0A1I6GB67_9GAMM</name>
<dbReference type="AlphaFoldDB" id="A0A1I6GB67"/>
<dbReference type="InterPro" id="IPR052622">
    <property type="entry name" value="Glycosyltransferase_G1"/>
</dbReference>
<dbReference type="PANTHER" id="PTHR46660:SF2">
    <property type="entry name" value="GLYCOSYLTRANSFERASE 1 DOMAIN-CONTAINING PROTEIN 1"/>
    <property type="match status" value="1"/>
</dbReference>
<organism evidence="2 3">
    <name type="scientific">Marinobacter gudaonensis</name>
    <dbReference type="NCBI Taxonomy" id="375760"/>
    <lineage>
        <taxon>Bacteria</taxon>
        <taxon>Pseudomonadati</taxon>
        <taxon>Pseudomonadota</taxon>
        <taxon>Gammaproteobacteria</taxon>
        <taxon>Pseudomonadales</taxon>
        <taxon>Marinobacteraceae</taxon>
        <taxon>Marinobacter</taxon>
    </lineage>
</organism>
<dbReference type="InterPro" id="IPR027627">
    <property type="entry name" value="Glycosyltransferase_put"/>
</dbReference>
<dbReference type="OrthoDB" id="8563324at2"/>
<gene>
    <name evidence="2" type="ORF">SAMN04488073_0351</name>
</gene>
<keyword evidence="2" id="KW-0808">Transferase</keyword>
<evidence type="ECO:0000313" key="2">
    <source>
        <dbReference type="EMBL" id="SFR39307.1"/>
    </source>
</evidence>
<dbReference type="SUPFAM" id="SSF53756">
    <property type="entry name" value="UDP-Glycosyltransferase/glycogen phosphorylase"/>
    <property type="match status" value="1"/>
</dbReference>
<dbReference type="Proteomes" id="UP000199290">
    <property type="component" value="Unassembled WGS sequence"/>
</dbReference>
<sequence length="328" mass="36578">MHIIMITPAKPGSRAGNRATAERWQWLLQRAGHRVTVVTEYAGEPCDAFIALHAWRSVAAIRRFRSSWPDRPLIVALTGTDIYRHQREYPEDTRYSMAEADALIGLHDRLADDIPAEFSDKLVTLYQSAAGPENLPTPQAEVASAGFNVCVIGHLREEKDSLRAACASRLLPPESRIRVFCAGKPHDEQWQAMAEREMRENHRFRWLGELDQAQTRQLMASSQVMVISSVMEGGANVVSEACRAGLPVIASDIPGNLGLLGADYPGYFPVQNERALADLLNRAETDPEFLDCLKNAVSRLAHRFTPEREQASLEQALALAVQRRSQRS</sequence>
<accession>A0A1I6GB67</accession>
<dbReference type="RefSeq" id="WP_091985302.1">
    <property type="nucleotide sequence ID" value="NZ_FOYV01000001.1"/>
</dbReference>
<feature type="domain" description="Glycosyl transferase family 1" evidence="1">
    <location>
        <begin position="149"/>
        <end position="294"/>
    </location>
</feature>
<protein>
    <submittedName>
        <fullName evidence="2">Putative glycosyltransferase, TIGR04348 family</fullName>
    </submittedName>
</protein>
<dbReference type="CDD" id="cd03801">
    <property type="entry name" value="GT4_PimA-like"/>
    <property type="match status" value="1"/>
</dbReference>
<dbReference type="EMBL" id="FOYV01000001">
    <property type="protein sequence ID" value="SFR39307.1"/>
    <property type="molecule type" value="Genomic_DNA"/>
</dbReference>
<proteinExistence type="predicted"/>
<dbReference type="Pfam" id="PF00534">
    <property type="entry name" value="Glycos_transf_1"/>
    <property type="match status" value="1"/>
</dbReference>
<keyword evidence="3" id="KW-1185">Reference proteome</keyword>
<dbReference type="NCBIfam" id="TIGR04348">
    <property type="entry name" value="selenoneine biosynthesis selenosugar synthase SenB"/>
    <property type="match status" value="1"/>
</dbReference>
<dbReference type="GO" id="GO:0016757">
    <property type="term" value="F:glycosyltransferase activity"/>
    <property type="evidence" value="ECO:0007669"/>
    <property type="project" value="InterPro"/>
</dbReference>
<dbReference type="PANTHER" id="PTHR46660">
    <property type="match status" value="1"/>
</dbReference>
<evidence type="ECO:0000313" key="3">
    <source>
        <dbReference type="Proteomes" id="UP000199290"/>
    </source>
</evidence>
<dbReference type="InterPro" id="IPR001296">
    <property type="entry name" value="Glyco_trans_1"/>
</dbReference>
<reference evidence="3" key="1">
    <citation type="submission" date="2016-10" db="EMBL/GenBank/DDBJ databases">
        <authorList>
            <person name="Varghese N."/>
            <person name="Submissions S."/>
        </authorList>
    </citation>
    <scope>NUCLEOTIDE SEQUENCE [LARGE SCALE GENOMIC DNA]</scope>
    <source>
        <strain evidence="3">CGMCC 1.6294</strain>
    </source>
</reference>
<evidence type="ECO:0000259" key="1">
    <source>
        <dbReference type="Pfam" id="PF00534"/>
    </source>
</evidence>
<dbReference type="STRING" id="375760.SAMN04488073_0351"/>
<dbReference type="Gene3D" id="3.40.50.2000">
    <property type="entry name" value="Glycogen Phosphorylase B"/>
    <property type="match status" value="2"/>
</dbReference>